<feature type="transmembrane region" description="Helical" evidence="5">
    <location>
        <begin position="136"/>
        <end position="154"/>
    </location>
</feature>
<proteinExistence type="predicted"/>
<feature type="domain" description="Major facilitator superfamily (MFS) profile" evidence="6">
    <location>
        <begin position="53"/>
        <end position="559"/>
    </location>
</feature>
<feature type="transmembrane region" description="Helical" evidence="5">
    <location>
        <begin position="102"/>
        <end position="124"/>
    </location>
</feature>
<reference evidence="7 8" key="1">
    <citation type="submission" date="2024-02" db="EMBL/GenBank/DDBJ databases">
        <title>De novo assembly and annotation of 12 fungi associated with fruit tree decline syndrome in Ontario, Canada.</title>
        <authorList>
            <person name="Sulman M."/>
            <person name="Ellouze W."/>
            <person name="Ilyukhin E."/>
        </authorList>
    </citation>
    <scope>NUCLEOTIDE SEQUENCE [LARGE SCALE GENOMIC DNA]</scope>
    <source>
        <strain evidence="7 8">M1-105</strain>
    </source>
</reference>
<accession>A0ABR3TCB3</accession>
<feature type="transmembrane region" description="Helical" evidence="5">
    <location>
        <begin position="194"/>
        <end position="212"/>
    </location>
</feature>
<evidence type="ECO:0000313" key="8">
    <source>
        <dbReference type="Proteomes" id="UP001521116"/>
    </source>
</evidence>
<dbReference type="Gene3D" id="1.20.1250.20">
    <property type="entry name" value="MFS general substrate transporter like domains"/>
    <property type="match status" value="1"/>
</dbReference>
<protein>
    <recommendedName>
        <fullName evidence="6">Major facilitator superfamily (MFS) profile domain-containing protein</fullName>
    </recommendedName>
</protein>
<gene>
    <name evidence="7" type="ORF">SLS56_000824</name>
</gene>
<organism evidence="7 8">
    <name type="scientific">Neofusicoccum ribis</name>
    <dbReference type="NCBI Taxonomy" id="45134"/>
    <lineage>
        <taxon>Eukaryota</taxon>
        <taxon>Fungi</taxon>
        <taxon>Dikarya</taxon>
        <taxon>Ascomycota</taxon>
        <taxon>Pezizomycotina</taxon>
        <taxon>Dothideomycetes</taxon>
        <taxon>Dothideomycetes incertae sedis</taxon>
        <taxon>Botryosphaeriales</taxon>
        <taxon>Botryosphaeriaceae</taxon>
        <taxon>Neofusicoccum</taxon>
    </lineage>
</organism>
<evidence type="ECO:0000259" key="6">
    <source>
        <dbReference type="PROSITE" id="PS50850"/>
    </source>
</evidence>
<dbReference type="SUPFAM" id="SSF103473">
    <property type="entry name" value="MFS general substrate transporter"/>
    <property type="match status" value="1"/>
</dbReference>
<sequence length="585" mass="63830">MSLPRSEVPSVKSESLAGDVASPMENTLREPVATTSDSLEQPVFNPGWRFYVAFSSLSIITLMAALDATSISVALAVSLKLLFTMSMWLTLVQIMAKALHGSAIQAFWAGTSFLLTATVFQPVLGSFSDVFGRKPMIFLSMALFGAGAIIAAVANNFTVILVGRSIQGIGGGGIIVLTEIVVTDLVPLRERGKWFSMISSMWALGTVIGPLLGGGFAQDVSWRWIFWINLPFIGIGVPMIIFFLKLNYQTSSLMHKLLRIDWLGVIVFVAATTGFLIPITWGGVMYDWSSWRTLVPLILCGVALIAFIVYEDRWASNPLIQTRVFKNRTAASTFAQTVLHGLVLWSELYYMPLYYQAVKGYTAILSGVALFPQTFTVAPAAMVVGFAIAYTGRYRWALWSGWFLTTFGLGLLIYLDVDTPIVSWIFLNLVSGIGTGILFPSMSMAVQAASSAEDQSSAVTMFAFLRALGQTLGVAIGGVIFQNQIKKKLMTFPLLAPNATALSKDASGLVEIIKAMPAGEQKEQLKVAYVFGLRRVWIVMCALAAVALVASFFVDGLPLDQALKTDQGFQHEEKVEDEEKSEERK</sequence>
<feature type="transmembrane region" description="Helical" evidence="5">
    <location>
        <begin position="293"/>
        <end position="310"/>
    </location>
</feature>
<dbReference type="InterPro" id="IPR011701">
    <property type="entry name" value="MFS"/>
</dbReference>
<keyword evidence="2 5" id="KW-0812">Transmembrane</keyword>
<dbReference type="InterPro" id="IPR036259">
    <property type="entry name" value="MFS_trans_sf"/>
</dbReference>
<evidence type="ECO:0000256" key="5">
    <source>
        <dbReference type="SAM" id="Phobius"/>
    </source>
</evidence>
<dbReference type="Pfam" id="PF07690">
    <property type="entry name" value="MFS_1"/>
    <property type="match status" value="2"/>
</dbReference>
<evidence type="ECO:0000256" key="1">
    <source>
        <dbReference type="ARBA" id="ARBA00004141"/>
    </source>
</evidence>
<dbReference type="EMBL" id="JAJVDC020000004">
    <property type="protein sequence ID" value="KAL1637165.1"/>
    <property type="molecule type" value="Genomic_DNA"/>
</dbReference>
<feature type="transmembrane region" description="Helical" evidence="5">
    <location>
        <begin position="224"/>
        <end position="248"/>
    </location>
</feature>
<dbReference type="PANTHER" id="PTHR23501">
    <property type="entry name" value="MAJOR FACILITATOR SUPERFAMILY"/>
    <property type="match status" value="1"/>
</dbReference>
<evidence type="ECO:0000256" key="3">
    <source>
        <dbReference type="ARBA" id="ARBA00022989"/>
    </source>
</evidence>
<evidence type="ECO:0000313" key="7">
    <source>
        <dbReference type="EMBL" id="KAL1637165.1"/>
    </source>
</evidence>
<dbReference type="Gene3D" id="1.20.1720.10">
    <property type="entry name" value="Multidrug resistance protein D"/>
    <property type="match status" value="1"/>
</dbReference>
<evidence type="ECO:0000256" key="4">
    <source>
        <dbReference type="ARBA" id="ARBA00023136"/>
    </source>
</evidence>
<keyword evidence="4 5" id="KW-0472">Membrane</keyword>
<keyword evidence="3 5" id="KW-1133">Transmembrane helix</keyword>
<dbReference type="PROSITE" id="PS50850">
    <property type="entry name" value="MFS"/>
    <property type="match status" value="1"/>
</dbReference>
<feature type="transmembrane region" description="Helical" evidence="5">
    <location>
        <begin position="421"/>
        <end position="446"/>
    </location>
</feature>
<feature type="transmembrane region" description="Helical" evidence="5">
    <location>
        <begin position="260"/>
        <end position="281"/>
    </location>
</feature>
<feature type="transmembrane region" description="Helical" evidence="5">
    <location>
        <begin position="160"/>
        <end position="182"/>
    </location>
</feature>
<name>A0ABR3TCB3_9PEZI</name>
<keyword evidence="8" id="KW-1185">Reference proteome</keyword>
<evidence type="ECO:0000256" key="2">
    <source>
        <dbReference type="ARBA" id="ARBA00022692"/>
    </source>
</evidence>
<dbReference type="PANTHER" id="PTHR23501:SF59">
    <property type="entry name" value="MAJOR FACILITATOR SUPERFAMILY (MFS) PROFILE DOMAIN-CONTAINING PROTEIN-RELATED"/>
    <property type="match status" value="1"/>
</dbReference>
<comment type="caution">
    <text evidence="7">The sequence shown here is derived from an EMBL/GenBank/DDBJ whole genome shotgun (WGS) entry which is preliminary data.</text>
</comment>
<feature type="transmembrane region" description="Helical" evidence="5">
    <location>
        <begin position="536"/>
        <end position="554"/>
    </location>
</feature>
<feature type="transmembrane region" description="Helical" evidence="5">
    <location>
        <begin position="73"/>
        <end position="96"/>
    </location>
</feature>
<comment type="subcellular location">
    <subcellularLocation>
        <location evidence="1">Membrane</location>
        <topology evidence="1">Multi-pass membrane protein</topology>
    </subcellularLocation>
</comment>
<dbReference type="PRINTS" id="PR01036">
    <property type="entry name" value="TCRTETB"/>
</dbReference>
<dbReference type="InterPro" id="IPR020846">
    <property type="entry name" value="MFS_dom"/>
</dbReference>
<dbReference type="Proteomes" id="UP001521116">
    <property type="component" value="Unassembled WGS sequence"/>
</dbReference>
<feature type="transmembrane region" description="Helical" evidence="5">
    <location>
        <begin position="48"/>
        <end position="66"/>
    </location>
</feature>
<feature type="transmembrane region" description="Helical" evidence="5">
    <location>
        <begin position="363"/>
        <end position="389"/>
    </location>
</feature>
<feature type="transmembrane region" description="Helical" evidence="5">
    <location>
        <begin position="458"/>
        <end position="481"/>
    </location>
</feature>
<feature type="transmembrane region" description="Helical" evidence="5">
    <location>
        <begin position="396"/>
        <end position="415"/>
    </location>
</feature>